<organism evidence="6">
    <name type="scientific">Rhizochromulina marina</name>
    <dbReference type="NCBI Taxonomy" id="1034831"/>
    <lineage>
        <taxon>Eukaryota</taxon>
        <taxon>Sar</taxon>
        <taxon>Stramenopiles</taxon>
        <taxon>Ochrophyta</taxon>
        <taxon>Dictyochophyceae</taxon>
        <taxon>Rhizochromulinales</taxon>
        <taxon>Rhizochromulina</taxon>
    </lineage>
</organism>
<keyword evidence="3" id="KW-0964">Secreted</keyword>
<comment type="similarity">
    <text evidence="2">Belongs to the GILT family.</text>
</comment>
<evidence type="ECO:0000256" key="3">
    <source>
        <dbReference type="ARBA" id="ARBA00022525"/>
    </source>
</evidence>
<comment type="subcellular location">
    <subcellularLocation>
        <location evidence="1">Secreted</location>
    </subcellularLocation>
</comment>
<proteinExistence type="inferred from homology"/>
<evidence type="ECO:0000256" key="1">
    <source>
        <dbReference type="ARBA" id="ARBA00004613"/>
    </source>
</evidence>
<evidence type="ECO:0000256" key="4">
    <source>
        <dbReference type="ARBA" id="ARBA00022729"/>
    </source>
</evidence>
<dbReference type="GO" id="GO:0016671">
    <property type="term" value="F:oxidoreductase activity, acting on a sulfur group of donors, disulfide as acceptor"/>
    <property type="evidence" value="ECO:0007669"/>
    <property type="project" value="InterPro"/>
</dbReference>
<dbReference type="InterPro" id="IPR004911">
    <property type="entry name" value="Interferon-induced_GILT"/>
</dbReference>
<keyword evidence="5" id="KW-0325">Glycoprotein</keyword>
<dbReference type="EMBL" id="HBHJ01003688">
    <property type="protein sequence ID" value="CAD9665139.1"/>
    <property type="molecule type" value="Transcribed_RNA"/>
</dbReference>
<evidence type="ECO:0000313" key="6">
    <source>
        <dbReference type="EMBL" id="CAD9665139.1"/>
    </source>
</evidence>
<dbReference type="GO" id="GO:0005576">
    <property type="term" value="C:extracellular region"/>
    <property type="evidence" value="ECO:0007669"/>
    <property type="project" value="UniProtKB-SubCell"/>
</dbReference>
<dbReference type="Pfam" id="PF03227">
    <property type="entry name" value="GILT"/>
    <property type="match status" value="1"/>
</dbReference>
<dbReference type="PANTHER" id="PTHR13234">
    <property type="entry name" value="GAMMA-INTERFERON INDUCIBLE LYSOSOMAL THIOL REDUCTASE GILT"/>
    <property type="match status" value="1"/>
</dbReference>
<evidence type="ECO:0000256" key="2">
    <source>
        <dbReference type="ARBA" id="ARBA00005679"/>
    </source>
</evidence>
<name>A0A7S2RA34_9STRA</name>
<evidence type="ECO:0000256" key="5">
    <source>
        <dbReference type="ARBA" id="ARBA00023180"/>
    </source>
</evidence>
<gene>
    <name evidence="6" type="ORF">RMAR1173_LOCUS2362</name>
</gene>
<keyword evidence="4" id="KW-0732">Signal</keyword>
<reference evidence="6" key="1">
    <citation type="submission" date="2021-01" db="EMBL/GenBank/DDBJ databases">
        <authorList>
            <person name="Corre E."/>
            <person name="Pelletier E."/>
            <person name="Niang G."/>
            <person name="Scheremetjew M."/>
            <person name="Finn R."/>
            <person name="Kale V."/>
            <person name="Holt S."/>
            <person name="Cochrane G."/>
            <person name="Meng A."/>
            <person name="Brown T."/>
            <person name="Cohen L."/>
        </authorList>
    </citation>
    <scope>NUCLEOTIDE SEQUENCE</scope>
    <source>
        <strain evidence="6">CCMP1243</strain>
    </source>
</reference>
<accession>A0A7S2RA34</accession>
<dbReference type="PANTHER" id="PTHR13234:SF8">
    <property type="entry name" value="GAMMA-INTERFERON-INDUCIBLE LYSOSOMAL THIOL REDUCTASE"/>
    <property type="match status" value="1"/>
</dbReference>
<sequence>MTAEGVPDIMNLTIVPFGNAEIDYTTKTVTCQHGESECEGNLWEMCAIHEYPKTEDNFWFYYCMEGYGSNMLNHVEDCAIQASKQATQTIDYDVLSACFNNPVTAWQLEKQFAALTPSYHEYTPWVEVPTGTVLEHDYAFLYSVCAAYDGDLPAGCPQAQEKRCIAKH</sequence>
<protein>
    <submittedName>
        <fullName evidence="6">Uncharacterized protein</fullName>
    </submittedName>
</protein>
<dbReference type="AlphaFoldDB" id="A0A7S2RA34"/>